<dbReference type="Pfam" id="PF00126">
    <property type="entry name" value="HTH_1"/>
    <property type="match status" value="1"/>
</dbReference>
<keyword evidence="3" id="KW-0238">DNA-binding</keyword>
<dbReference type="FunFam" id="1.10.10.10:FF:000001">
    <property type="entry name" value="LysR family transcriptional regulator"/>
    <property type="match status" value="1"/>
</dbReference>
<accession>A0A8B6X8G4</accession>
<keyword evidence="2" id="KW-0805">Transcription regulation</keyword>
<keyword evidence="4" id="KW-0804">Transcription</keyword>
<dbReference type="CDD" id="cd08422">
    <property type="entry name" value="PBP2_CrgA_like"/>
    <property type="match status" value="1"/>
</dbReference>
<reference evidence="7" key="2">
    <citation type="journal article" date="2008" name="Microbiology">
        <title>Structure and function of the LysR-type transcriptional regulator (LTTR) family proteins.</title>
        <authorList>
            <person name="Maddocks S.E."/>
            <person name="Oyston P.C.F."/>
        </authorList>
    </citation>
    <scope>NUCLEOTIDE SEQUENCE</scope>
</reference>
<sequence>MPALPAPADLELFVRAAELGSLSQAARELDLQPASASASLKRLEARLGARLMLRSTRALRLTPEGERYIVHARRALAALAEGLDSVAGDRAGLRGELRISAPSDFGRALLRGWLDDFQSRHPEVRLSLALSDRLADFYREPVDLAVRYGEMRDSGLIARALLPSNRRVLVAAPTYVERMGAPATPDDIAGHACVAWMLSPVAGGARVHDRWRFTRGRESREMKIEPRCVSDDGALVRDWAVAGRGLAFKAWIDVADDLAAGRLLRLLPDWTGEPAPVQLLYANREHQSALMRAAIDWLIEQARPFEARARAAFAQA</sequence>
<evidence type="ECO:0000256" key="4">
    <source>
        <dbReference type="ARBA" id="ARBA00023163"/>
    </source>
</evidence>
<dbReference type="Pfam" id="PF03466">
    <property type="entry name" value="LysR_substrate"/>
    <property type="match status" value="1"/>
</dbReference>
<feature type="domain" description="HTH lysR-type" evidence="5">
    <location>
        <begin position="5"/>
        <end position="62"/>
    </location>
</feature>
<dbReference type="SUPFAM" id="SSF46785">
    <property type="entry name" value="Winged helix' DNA-binding domain"/>
    <property type="match status" value="1"/>
</dbReference>
<dbReference type="SUPFAM" id="SSF53850">
    <property type="entry name" value="Periplasmic binding protein-like II"/>
    <property type="match status" value="1"/>
</dbReference>
<dbReference type="Gene3D" id="1.10.10.10">
    <property type="entry name" value="Winged helix-like DNA-binding domain superfamily/Winged helix DNA-binding domain"/>
    <property type="match status" value="1"/>
</dbReference>
<dbReference type="AlphaFoldDB" id="A0A8B6X8G4"/>
<protein>
    <submittedName>
        <fullName evidence="7">LysR family transcriptional regulator</fullName>
    </submittedName>
</protein>
<dbReference type="InterPro" id="IPR036388">
    <property type="entry name" value="WH-like_DNA-bd_sf"/>
</dbReference>
<comment type="similarity">
    <text evidence="1">Belongs to the LysR transcriptional regulatory family.</text>
</comment>
<evidence type="ECO:0000259" key="5">
    <source>
        <dbReference type="PROSITE" id="PS50931"/>
    </source>
</evidence>
<dbReference type="InterPro" id="IPR005119">
    <property type="entry name" value="LysR_subst-bd"/>
</dbReference>
<dbReference type="FunFam" id="3.40.190.290:FF:000001">
    <property type="entry name" value="Transcriptional regulator, LysR family"/>
    <property type="match status" value="1"/>
</dbReference>
<organism evidence="6 7">
    <name type="scientific">Derxia gummosa DSM 723</name>
    <dbReference type="NCBI Taxonomy" id="1121388"/>
    <lineage>
        <taxon>Bacteria</taxon>
        <taxon>Pseudomonadati</taxon>
        <taxon>Pseudomonadota</taxon>
        <taxon>Betaproteobacteria</taxon>
        <taxon>Burkholderiales</taxon>
        <taxon>Alcaligenaceae</taxon>
        <taxon>Derxia</taxon>
    </lineage>
</organism>
<dbReference type="RefSeq" id="WP_034411056.1">
    <property type="nucleotide sequence ID" value="NZ_AXWS01000008.1"/>
</dbReference>
<evidence type="ECO:0000313" key="6">
    <source>
        <dbReference type="Proteomes" id="UP000675920"/>
    </source>
</evidence>
<keyword evidence="6" id="KW-1185">Reference proteome</keyword>
<dbReference type="Gene3D" id="3.40.190.290">
    <property type="match status" value="1"/>
</dbReference>
<dbReference type="PROSITE" id="PS50931">
    <property type="entry name" value="HTH_LYSR"/>
    <property type="match status" value="1"/>
</dbReference>
<dbReference type="InterPro" id="IPR000847">
    <property type="entry name" value="LysR_HTH_N"/>
</dbReference>
<dbReference type="PANTHER" id="PTHR30537">
    <property type="entry name" value="HTH-TYPE TRANSCRIPTIONAL REGULATOR"/>
    <property type="match status" value="1"/>
</dbReference>
<reference evidence="7" key="3">
    <citation type="submission" date="2025-08" db="UniProtKB">
        <authorList>
            <consortium name="RefSeq"/>
        </authorList>
    </citation>
    <scope>IDENTIFICATION</scope>
</reference>
<dbReference type="GO" id="GO:0003700">
    <property type="term" value="F:DNA-binding transcription factor activity"/>
    <property type="evidence" value="ECO:0007669"/>
    <property type="project" value="InterPro"/>
</dbReference>
<dbReference type="Proteomes" id="UP000675920">
    <property type="component" value="Unplaced"/>
</dbReference>
<evidence type="ECO:0000313" key="7">
    <source>
        <dbReference type="RefSeq" id="WP_034411056.1"/>
    </source>
</evidence>
<evidence type="ECO:0000256" key="3">
    <source>
        <dbReference type="ARBA" id="ARBA00023125"/>
    </source>
</evidence>
<proteinExistence type="inferred from homology"/>
<dbReference type="InterPro" id="IPR036390">
    <property type="entry name" value="WH_DNA-bd_sf"/>
</dbReference>
<evidence type="ECO:0000256" key="1">
    <source>
        <dbReference type="ARBA" id="ARBA00009437"/>
    </source>
</evidence>
<dbReference type="InterPro" id="IPR058163">
    <property type="entry name" value="LysR-type_TF_proteobact-type"/>
</dbReference>
<evidence type="ECO:0000256" key="2">
    <source>
        <dbReference type="ARBA" id="ARBA00023015"/>
    </source>
</evidence>
<reference evidence="7" key="1">
    <citation type="journal article" date="1993" name="Annu. Rev. Microbiol.">
        <title>Molecular biology of the LysR family of transcriptional regulators.</title>
        <authorList>
            <person name="Schell M.A."/>
        </authorList>
    </citation>
    <scope>NUCLEOTIDE SEQUENCE</scope>
</reference>
<dbReference type="PANTHER" id="PTHR30537:SF21">
    <property type="entry name" value="HTH-TYPE TRANSCRIPTIONAL REGULATOR SINR-RELATED"/>
    <property type="match status" value="1"/>
</dbReference>
<dbReference type="GO" id="GO:0043565">
    <property type="term" value="F:sequence-specific DNA binding"/>
    <property type="evidence" value="ECO:0007669"/>
    <property type="project" value="TreeGrafter"/>
</dbReference>
<name>A0A8B6X8G4_9BURK</name>
<dbReference type="GO" id="GO:0006351">
    <property type="term" value="P:DNA-templated transcription"/>
    <property type="evidence" value="ECO:0007669"/>
    <property type="project" value="TreeGrafter"/>
</dbReference>